<dbReference type="Proteomes" id="UP000002714">
    <property type="component" value="Chromosome"/>
</dbReference>
<dbReference type="AlphaFoldDB" id="Q30PK2"/>
<dbReference type="InterPro" id="IPR007352">
    <property type="entry name" value="DUF420"/>
</dbReference>
<gene>
    <name evidence="2" type="ordered locus">Suden_1805</name>
</gene>
<dbReference type="RefSeq" id="WP_011373419.1">
    <property type="nucleotide sequence ID" value="NC_007575.1"/>
</dbReference>
<evidence type="ECO:0000256" key="1">
    <source>
        <dbReference type="SAM" id="Phobius"/>
    </source>
</evidence>
<dbReference type="EMBL" id="CP000153">
    <property type="protein sequence ID" value="ABB45079.1"/>
    <property type="molecule type" value="Genomic_DNA"/>
</dbReference>
<keyword evidence="1" id="KW-1133">Transmembrane helix</keyword>
<feature type="transmembrane region" description="Helical" evidence="1">
    <location>
        <begin position="130"/>
        <end position="152"/>
    </location>
</feature>
<feature type="transmembrane region" description="Helical" evidence="1">
    <location>
        <begin position="92"/>
        <end position="118"/>
    </location>
</feature>
<evidence type="ECO:0000313" key="3">
    <source>
        <dbReference type="Proteomes" id="UP000002714"/>
    </source>
</evidence>
<protein>
    <recommendedName>
        <fullName evidence="4">DUF420 domain-containing protein</fullName>
    </recommendedName>
</protein>
<name>Q30PK2_SULDN</name>
<keyword evidence="1" id="KW-0472">Membrane</keyword>
<reference evidence="2 3" key="1">
    <citation type="journal article" date="2008" name="Appl. Environ. Microbiol.">
        <title>Genome of the epsilonproteobacterial chemolithoautotroph Sulfurimonas denitrificans.</title>
        <authorList>
            <person name="Sievert S.M."/>
            <person name="Scott K.M."/>
            <person name="Klotz M.G."/>
            <person name="Chain P.S.G."/>
            <person name="Hauser L.J."/>
            <person name="Hemp J."/>
            <person name="Huegler M."/>
            <person name="Land M."/>
            <person name="Lapidus A."/>
            <person name="Larimer F.W."/>
            <person name="Lucas S."/>
            <person name="Malfatti S.A."/>
            <person name="Meyer F."/>
            <person name="Paulsen I.T."/>
            <person name="Ren Q."/>
            <person name="Simon J."/>
            <person name="Bailey K."/>
            <person name="Diaz E."/>
            <person name="Fitzpatrick K.A."/>
            <person name="Glover B."/>
            <person name="Gwatney N."/>
            <person name="Korajkic A."/>
            <person name="Long A."/>
            <person name="Mobberley J.M."/>
            <person name="Pantry S.N."/>
            <person name="Pazder G."/>
            <person name="Peterson S."/>
            <person name="Quintanilla J.D."/>
            <person name="Sprinkle R."/>
            <person name="Stephens J."/>
            <person name="Thomas P."/>
            <person name="Vaughn R."/>
            <person name="Weber M.J."/>
            <person name="Wooten L.L."/>
        </authorList>
    </citation>
    <scope>NUCLEOTIDE SEQUENCE [LARGE SCALE GENOMIC DNA]</scope>
    <source>
        <strain evidence="3">ATCC 33889 / DSM 1251</strain>
    </source>
</reference>
<accession>Q30PK2</accession>
<feature type="transmembrane region" description="Helical" evidence="1">
    <location>
        <begin position="52"/>
        <end position="72"/>
    </location>
</feature>
<dbReference type="STRING" id="326298.Suden_1805"/>
<proteinExistence type="predicted"/>
<feature type="transmembrane region" description="Helical" evidence="1">
    <location>
        <begin position="20"/>
        <end position="40"/>
    </location>
</feature>
<keyword evidence="1" id="KW-0812">Transmembrane</keyword>
<organism evidence="2 3">
    <name type="scientific">Sulfurimonas denitrificans (strain ATCC 33889 / DSM 1251)</name>
    <name type="common">Thiomicrospira denitrificans (strain ATCC 33889 / DSM 1251)</name>
    <dbReference type="NCBI Taxonomy" id="326298"/>
    <lineage>
        <taxon>Bacteria</taxon>
        <taxon>Pseudomonadati</taxon>
        <taxon>Campylobacterota</taxon>
        <taxon>Epsilonproteobacteria</taxon>
        <taxon>Campylobacterales</taxon>
        <taxon>Sulfurimonadaceae</taxon>
        <taxon>Sulfurimonas</taxon>
    </lineage>
</organism>
<sequence>MNNQIAYMFEDGFLGTRAPFFMDLVTLIVALLPFLLAAAISFARNKHYKIHSYLQIFIFAFSVIVLFYFEYGVRVGGGFDSFMKDSHVSHDYAFFVLIFHIFISLVTLLFWGVAIFMAKKLLQLGKHRKIGFLTFVGVVLTSLTGIWVYFLMFVY</sequence>
<dbReference type="Pfam" id="PF04238">
    <property type="entry name" value="DUF420"/>
    <property type="match status" value="1"/>
</dbReference>
<dbReference type="HOGENOM" id="CLU_136226_0_0_7"/>
<dbReference type="eggNOG" id="ENOG5033KX5">
    <property type="taxonomic scope" value="Bacteria"/>
</dbReference>
<evidence type="ECO:0000313" key="2">
    <source>
        <dbReference type="EMBL" id="ABB45079.1"/>
    </source>
</evidence>
<dbReference type="KEGG" id="tdn:Suden_1805"/>
<evidence type="ECO:0008006" key="4">
    <source>
        <dbReference type="Google" id="ProtNLM"/>
    </source>
</evidence>
<keyword evidence="3" id="KW-1185">Reference proteome</keyword>